<organism evidence="3 4">
    <name type="scientific">Ornithinimicrobium pratense</name>
    <dbReference type="NCBI Taxonomy" id="2593973"/>
    <lineage>
        <taxon>Bacteria</taxon>
        <taxon>Bacillati</taxon>
        <taxon>Actinomycetota</taxon>
        <taxon>Actinomycetes</taxon>
        <taxon>Micrococcales</taxon>
        <taxon>Ornithinimicrobiaceae</taxon>
        <taxon>Ornithinimicrobium</taxon>
    </lineage>
</organism>
<dbReference type="Proteomes" id="UP000326546">
    <property type="component" value="Chromosome"/>
</dbReference>
<dbReference type="InterPro" id="IPR029058">
    <property type="entry name" value="AB_hydrolase_fold"/>
</dbReference>
<dbReference type="PANTHER" id="PTHR48081:SF13">
    <property type="entry name" value="ALPHA_BETA HYDROLASE"/>
    <property type="match status" value="1"/>
</dbReference>
<evidence type="ECO:0000313" key="3">
    <source>
        <dbReference type="EMBL" id="QFG68633.1"/>
    </source>
</evidence>
<proteinExistence type="predicted"/>
<dbReference type="KEGG" id="serw:FY030_07795"/>
<dbReference type="PANTHER" id="PTHR48081">
    <property type="entry name" value="AB HYDROLASE SUPERFAMILY PROTEIN C4A8.06C"/>
    <property type="match status" value="1"/>
</dbReference>
<dbReference type="AlphaFoldDB" id="A0A5J6V6G6"/>
<protein>
    <submittedName>
        <fullName evidence="3">Alpha/beta hydrolase</fullName>
    </submittedName>
</protein>
<gene>
    <name evidence="3" type="ORF">FY030_07795</name>
</gene>
<keyword evidence="1 3" id="KW-0378">Hydrolase</keyword>
<reference evidence="3 4" key="1">
    <citation type="submission" date="2019-09" db="EMBL/GenBank/DDBJ databases">
        <title>Serinicoccus pratensis sp. nov., isolated from meadow soil.</title>
        <authorList>
            <person name="Zhang W."/>
        </authorList>
    </citation>
    <scope>NUCLEOTIDE SEQUENCE [LARGE SCALE GENOMIC DNA]</scope>
    <source>
        <strain evidence="3 4">W204</strain>
    </source>
</reference>
<dbReference type="Gene3D" id="3.40.50.1820">
    <property type="entry name" value="alpha/beta hydrolase"/>
    <property type="match status" value="1"/>
</dbReference>
<dbReference type="InterPro" id="IPR049492">
    <property type="entry name" value="BD-FAE-like_dom"/>
</dbReference>
<dbReference type="RefSeq" id="WP_158061019.1">
    <property type="nucleotide sequence ID" value="NZ_CP044427.1"/>
</dbReference>
<keyword evidence="4" id="KW-1185">Reference proteome</keyword>
<feature type="domain" description="BD-FAE-like" evidence="2">
    <location>
        <begin position="51"/>
        <end position="256"/>
    </location>
</feature>
<dbReference type="EMBL" id="CP044427">
    <property type="protein sequence ID" value="QFG68633.1"/>
    <property type="molecule type" value="Genomic_DNA"/>
</dbReference>
<name>A0A5J6V6G6_9MICO</name>
<evidence type="ECO:0000259" key="2">
    <source>
        <dbReference type="Pfam" id="PF20434"/>
    </source>
</evidence>
<dbReference type="InterPro" id="IPR050300">
    <property type="entry name" value="GDXG_lipolytic_enzyme"/>
</dbReference>
<evidence type="ECO:0000313" key="4">
    <source>
        <dbReference type="Proteomes" id="UP000326546"/>
    </source>
</evidence>
<accession>A0A5J6V6G6</accession>
<dbReference type="GO" id="GO:0016787">
    <property type="term" value="F:hydrolase activity"/>
    <property type="evidence" value="ECO:0007669"/>
    <property type="project" value="UniProtKB-KW"/>
</dbReference>
<evidence type="ECO:0000256" key="1">
    <source>
        <dbReference type="ARBA" id="ARBA00022801"/>
    </source>
</evidence>
<dbReference type="OrthoDB" id="9803828at2"/>
<dbReference type="Pfam" id="PF20434">
    <property type="entry name" value="BD-FAE"/>
    <property type="match status" value="1"/>
</dbReference>
<sequence>MDLRDLTPPVKDGPFPPAAYLPPITRARVRGAMSLSGLTYGVVRGFRPLVLDLHIPEGAEAPVPVVVWIHGGGWMEGDRRQVPLQWGQQVVFDTVVAAGMAVATVDYRLLGEAPFPACVHDCVAAVRYLRHFADDLGLDPDRIGLWGESAGAHLASMVAFLGSRGEADPRLLGSVGVADGRVDSQAVVLFYGAESLEALVGDHDFGPAPFGDNPAMVRAMAPIEHVHDGIPPVLLMHGDRDGIVDAEHSRRLHAALRDAGVDSTMEITPGADHCFLGTPIQPHLDRAVDFLAGHLL</sequence>
<dbReference type="SUPFAM" id="SSF53474">
    <property type="entry name" value="alpha/beta-Hydrolases"/>
    <property type="match status" value="1"/>
</dbReference>